<dbReference type="GO" id="GO:0004930">
    <property type="term" value="F:G protein-coupled receptor activity"/>
    <property type="evidence" value="ECO:0000318"/>
    <property type="project" value="GO_Central"/>
</dbReference>
<keyword evidence="7 10" id="KW-0675">Receptor</keyword>
<keyword evidence="6" id="KW-1015">Disulfide bond</keyword>
<evidence type="ECO:0000256" key="3">
    <source>
        <dbReference type="ARBA" id="ARBA00022989"/>
    </source>
</evidence>
<evidence type="ECO:0000256" key="8">
    <source>
        <dbReference type="ARBA" id="ARBA00023224"/>
    </source>
</evidence>
<keyword evidence="8 10" id="KW-0807">Transducer</keyword>
<evidence type="ECO:0000256" key="10">
    <source>
        <dbReference type="RuleBase" id="RU000688"/>
    </source>
</evidence>
<dbReference type="InterPro" id="IPR017452">
    <property type="entry name" value="GPCR_Rhodpsn_7TM"/>
</dbReference>
<evidence type="ECO:0000256" key="6">
    <source>
        <dbReference type="ARBA" id="ARBA00023157"/>
    </source>
</evidence>
<accession>A0A8J1LAW4</accession>
<dbReference type="InterPro" id="IPR000826">
    <property type="entry name" value="Formyl_rcpt-rel"/>
</dbReference>
<evidence type="ECO:0000256" key="1">
    <source>
        <dbReference type="ARBA" id="ARBA00004141"/>
    </source>
</evidence>
<reference evidence="14" key="1">
    <citation type="submission" date="2025-08" db="UniProtKB">
        <authorList>
            <consortium name="RefSeq"/>
        </authorList>
    </citation>
    <scope>IDENTIFICATION</scope>
    <source>
        <strain evidence="14">J_2021</strain>
        <tissue evidence="14">Erythrocytes</tissue>
    </source>
</reference>
<organism evidence="13 14">
    <name type="scientific">Xenopus laevis</name>
    <name type="common">African clawed frog</name>
    <dbReference type="NCBI Taxonomy" id="8355"/>
    <lineage>
        <taxon>Eukaryota</taxon>
        <taxon>Metazoa</taxon>
        <taxon>Chordata</taxon>
        <taxon>Craniata</taxon>
        <taxon>Vertebrata</taxon>
        <taxon>Euteleostomi</taxon>
        <taxon>Amphibia</taxon>
        <taxon>Batrachia</taxon>
        <taxon>Anura</taxon>
        <taxon>Pipoidea</taxon>
        <taxon>Pipidae</taxon>
        <taxon>Xenopodinae</taxon>
        <taxon>Xenopus</taxon>
        <taxon>Xenopus</taxon>
    </lineage>
</organism>
<dbReference type="PRINTS" id="PR00526">
    <property type="entry name" value="FMETLEUPHER"/>
</dbReference>
<comment type="subcellular location">
    <subcellularLocation>
        <location evidence="1">Membrane</location>
        <topology evidence="1">Multi-pass membrane protein</topology>
    </subcellularLocation>
</comment>
<evidence type="ECO:0000313" key="14">
    <source>
        <dbReference type="RefSeq" id="XP_041426667.1"/>
    </source>
</evidence>
<dbReference type="GO" id="GO:0004875">
    <property type="term" value="F:complement receptor activity"/>
    <property type="evidence" value="ECO:0000318"/>
    <property type="project" value="GO_Central"/>
</dbReference>
<feature type="transmembrane region" description="Helical" evidence="11">
    <location>
        <begin position="210"/>
        <end position="232"/>
    </location>
</feature>
<dbReference type="PROSITE" id="PS00237">
    <property type="entry name" value="G_PROTEIN_RECEP_F1_1"/>
    <property type="match status" value="1"/>
</dbReference>
<feature type="transmembrane region" description="Helical" evidence="11">
    <location>
        <begin position="73"/>
        <end position="101"/>
    </location>
</feature>
<dbReference type="GeneID" id="121396170"/>
<dbReference type="Pfam" id="PF00001">
    <property type="entry name" value="7tm_1"/>
    <property type="match status" value="1"/>
</dbReference>
<keyword evidence="3 11" id="KW-1133">Transmembrane helix</keyword>
<feature type="transmembrane region" description="Helical" evidence="11">
    <location>
        <begin position="33"/>
        <end position="61"/>
    </location>
</feature>
<evidence type="ECO:0000313" key="13">
    <source>
        <dbReference type="Proteomes" id="UP000186698"/>
    </source>
</evidence>
<dbReference type="CDD" id="cd14974">
    <property type="entry name" value="7tmA_Anaphylatoxin_R-like"/>
    <property type="match status" value="1"/>
</dbReference>
<dbReference type="GO" id="GO:0007200">
    <property type="term" value="P:phospholipase C-activating G protein-coupled receptor signaling pathway"/>
    <property type="evidence" value="ECO:0000318"/>
    <property type="project" value="GO_Central"/>
</dbReference>
<feature type="domain" description="G-protein coupled receptors family 1 profile" evidence="12">
    <location>
        <begin position="53"/>
        <end position="305"/>
    </location>
</feature>
<dbReference type="Gene3D" id="1.20.1070.10">
    <property type="entry name" value="Rhodopsin 7-helix transmembrane proteins"/>
    <property type="match status" value="1"/>
</dbReference>
<dbReference type="GO" id="GO:0007204">
    <property type="term" value="P:positive regulation of cytosolic calcium ion concentration"/>
    <property type="evidence" value="ECO:0000318"/>
    <property type="project" value="GO_Central"/>
</dbReference>
<dbReference type="PANTHER" id="PTHR24225:SF70">
    <property type="entry name" value="G PROTEIN-COUPLED RECEPTOR 33"/>
    <property type="match status" value="1"/>
</dbReference>
<feature type="transmembrane region" description="Helical" evidence="11">
    <location>
        <begin position="113"/>
        <end position="138"/>
    </location>
</feature>
<dbReference type="GO" id="GO:0005886">
    <property type="term" value="C:plasma membrane"/>
    <property type="evidence" value="ECO:0000318"/>
    <property type="project" value="GO_Central"/>
</dbReference>
<dbReference type="PRINTS" id="PR00237">
    <property type="entry name" value="GPCRRHODOPSN"/>
</dbReference>
<dbReference type="FunFam" id="1.20.1070.10:FF:000034">
    <property type="entry name" value="G-protein coupled receptor 1"/>
    <property type="match status" value="1"/>
</dbReference>
<dbReference type="PANTHER" id="PTHR24225">
    <property type="entry name" value="CHEMOTACTIC RECEPTOR"/>
    <property type="match status" value="1"/>
</dbReference>
<evidence type="ECO:0000256" key="7">
    <source>
        <dbReference type="ARBA" id="ARBA00023170"/>
    </source>
</evidence>
<evidence type="ECO:0000259" key="12">
    <source>
        <dbReference type="PROSITE" id="PS50262"/>
    </source>
</evidence>
<evidence type="ECO:0000256" key="4">
    <source>
        <dbReference type="ARBA" id="ARBA00023040"/>
    </source>
</evidence>
<keyword evidence="13" id="KW-1185">Reference proteome</keyword>
<gene>
    <name evidence="14" type="primary">LOC121396170</name>
</gene>
<feature type="transmembrane region" description="Helical" evidence="11">
    <location>
        <begin position="285"/>
        <end position="308"/>
    </location>
</feature>
<dbReference type="PROSITE" id="PS50262">
    <property type="entry name" value="G_PROTEIN_RECEP_F1_2"/>
    <property type="match status" value="1"/>
</dbReference>
<dbReference type="InterPro" id="IPR000276">
    <property type="entry name" value="GPCR_Rhodpsn"/>
</dbReference>
<dbReference type="AlphaFoldDB" id="A0A8J1LAW4"/>
<comment type="similarity">
    <text evidence="9">Belongs to the chemokine-like receptor (CMKLR) family.</text>
</comment>
<keyword evidence="2 10" id="KW-0812">Transmembrane</keyword>
<sequence>MNNSIMDHVTMSSTMNSTSEIHEMYSQSKLEEYIFYITSMVVYLVVFLLGTTGNGLVIWIAGFRMKKTINSVWFLNLAIADFLLTLFLSLMFVCFVLYFHWPFGTFMCKLYSIYYINMFVNAFLLAAISIDRCVSVVYPVWSQNHRTPRLASLVTLIIWLLALCASVPYFVFRDTYVEHDGSITCYFDYGYTYGGDSGKLYVNATVTTELILGFFMPFAVIVFCYTVIAFKLKRNHTFTSTKPFKIIAAVLISFFVCSLPYHVFSFSNFFWYTDKDTTFQRILDIGFPIAIYLMLLYRCFNPFIYFFMGREVKGISRNSIQVALENAFSEDSPQTYLKIESKTTVESSLV</sequence>
<comment type="similarity">
    <text evidence="10">Belongs to the G-protein coupled receptor 1 family.</text>
</comment>
<evidence type="ECO:0000256" key="11">
    <source>
        <dbReference type="SAM" id="Phobius"/>
    </source>
</evidence>
<evidence type="ECO:0000256" key="5">
    <source>
        <dbReference type="ARBA" id="ARBA00023136"/>
    </source>
</evidence>
<feature type="transmembrane region" description="Helical" evidence="11">
    <location>
        <begin position="150"/>
        <end position="172"/>
    </location>
</feature>
<dbReference type="RefSeq" id="XP_041426667.1">
    <property type="nucleotide sequence ID" value="XM_041570733.1"/>
</dbReference>
<evidence type="ECO:0000256" key="2">
    <source>
        <dbReference type="ARBA" id="ARBA00022692"/>
    </source>
</evidence>
<feature type="transmembrane region" description="Helical" evidence="11">
    <location>
        <begin position="244"/>
        <end position="265"/>
    </location>
</feature>
<name>A0A8J1LAW4_XENLA</name>
<dbReference type="GO" id="GO:0002430">
    <property type="term" value="P:complement receptor mediated signaling pathway"/>
    <property type="evidence" value="ECO:0000318"/>
    <property type="project" value="GO_Central"/>
</dbReference>
<keyword evidence="4 10" id="KW-0297">G-protein coupled receptor</keyword>
<evidence type="ECO:0000256" key="9">
    <source>
        <dbReference type="ARBA" id="ARBA00025736"/>
    </source>
</evidence>
<dbReference type="SUPFAM" id="SSF81321">
    <property type="entry name" value="Family A G protein-coupled receptor-like"/>
    <property type="match status" value="1"/>
</dbReference>
<dbReference type="GO" id="GO:0006954">
    <property type="term" value="P:inflammatory response"/>
    <property type="evidence" value="ECO:0000318"/>
    <property type="project" value="GO_Central"/>
</dbReference>
<proteinExistence type="inferred from homology"/>
<dbReference type="Proteomes" id="UP000186698">
    <property type="component" value="Chromosome 7S"/>
</dbReference>
<dbReference type="KEGG" id="xla:121396170"/>
<protein>
    <submittedName>
        <fullName evidence="14">Formyl peptide receptor 2-like</fullName>
    </submittedName>
</protein>
<keyword evidence="5 11" id="KW-0472">Membrane</keyword>
<dbReference type="OrthoDB" id="6088892at2759"/>